<name>A0A1I3RBA4_9EURY</name>
<reference evidence="2 3" key="1">
    <citation type="submission" date="2016-10" db="EMBL/GenBank/DDBJ databases">
        <authorList>
            <person name="de Groot N.N."/>
        </authorList>
    </citation>
    <scope>NUCLEOTIDE SEQUENCE [LARGE SCALE GENOMIC DNA]</scope>
    <source>
        <strain evidence="2 3">SP2</strain>
    </source>
</reference>
<dbReference type="AlphaFoldDB" id="A0A1I3RBA4"/>
<gene>
    <name evidence="2" type="ORF">SAMN05443661_12845</name>
</gene>
<dbReference type="OrthoDB" id="311452at2157"/>
<dbReference type="Pfam" id="PF12840">
    <property type="entry name" value="HTH_20"/>
    <property type="match status" value="1"/>
</dbReference>
<evidence type="ECO:0000313" key="3">
    <source>
        <dbReference type="Proteomes" id="UP000182829"/>
    </source>
</evidence>
<accession>A0A1I3RBA4</accession>
<dbReference type="RefSeq" id="WP_005580503.1">
    <property type="nucleotide sequence ID" value="NZ_FORO01000028.1"/>
</dbReference>
<protein>
    <submittedName>
        <fullName evidence="2">Helix-turn-helix domain-containing protein</fullName>
    </submittedName>
</protein>
<evidence type="ECO:0000256" key="1">
    <source>
        <dbReference type="SAM" id="MobiDB-lite"/>
    </source>
</evidence>
<feature type="region of interest" description="Disordered" evidence="1">
    <location>
        <begin position="1"/>
        <end position="20"/>
    </location>
</feature>
<evidence type="ECO:0000313" key="2">
    <source>
        <dbReference type="EMBL" id="SFJ42597.1"/>
    </source>
</evidence>
<dbReference type="EMBL" id="FORO01000028">
    <property type="protein sequence ID" value="SFJ42597.1"/>
    <property type="molecule type" value="Genomic_DNA"/>
</dbReference>
<proteinExistence type="predicted"/>
<dbReference type="GeneID" id="14209221"/>
<dbReference type="InterPro" id="IPR036388">
    <property type="entry name" value="WH-like_DNA-bd_sf"/>
</dbReference>
<dbReference type="Proteomes" id="UP000182829">
    <property type="component" value="Unassembled WGS sequence"/>
</dbReference>
<dbReference type="SUPFAM" id="SSF46785">
    <property type="entry name" value="Winged helix' DNA-binding domain"/>
    <property type="match status" value="1"/>
</dbReference>
<dbReference type="InterPro" id="IPR011991">
    <property type="entry name" value="ArsR-like_HTH"/>
</dbReference>
<sequence>MSRASQRTRRCAGAEQPSKHDCTPALIVDTLADRTARRIYQHVTLPITAGELSTTLDIPGSTTYRKLTELEEAGLIRELEQGPHVDGPAKYVRRIDRVSVTSDDELRIDCRKNGRDVFCKPDL</sequence>
<organism evidence="2 3">
    <name type="scientific">Natronobacterium gregoryi</name>
    <dbReference type="NCBI Taxonomy" id="44930"/>
    <lineage>
        <taxon>Archaea</taxon>
        <taxon>Methanobacteriati</taxon>
        <taxon>Methanobacteriota</taxon>
        <taxon>Stenosarchaea group</taxon>
        <taxon>Halobacteria</taxon>
        <taxon>Halobacteriales</taxon>
        <taxon>Natrialbaceae</taxon>
        <taxon>Natronobacterium</taxon>
    </lineage>
</organism>
<feature type="compositionally biased region" description="Basic residues" evidence="1">
    <location>
        <begin position="1"/>
        <end position="10"/>
    </location>
</feature>
<dbReference type="InterPro" id="IPR036390">
    <property type="entry name" value="WH_DNA-bd_sf"/>
</dbReference>
<dbReference type="CDD" id="cd00090">
    <property type="entry name" value="HTH_ARSR"/>
    <property type="match status" value="1"/>
</dbReference>
<dbReference type="Gene3D" id="1.10.10.10">
    <property type="entry name" value="Winged helix-like DNA-binding domain superfamily/Winged helix DNA-binding domain"/>
    <property type="match status" value="1"/>
</dbReference>